<evidence type="ECO:0000259" key="2">
    <source>
        <dbReference type="Pfam" id="PF24864"/>
    </source>
</evidence>
<dbReference type="Pfam" id="PF24864">
    <property type="entry name" value="DUF7730"/>
    <property type="match status" value="1"/>
</dbReference>
<feature type="region of interest" description="Disordered" evidence="1">
    <location>
        <begin position="240"/>
        <end position="261"/>
    </location>
</feature>
<dbReference type="AlphaFoldDB" id="A0A1L9T9L4"/>
<dbReference type="PANTHER" id="PTHR38790:SF4">
    <property type="entry name" value="2EXR DOMAIN-CONTAINING PROTEIN"/>
    <property type="match status" value="1"/>
</dbReference>
<dbReference type="EMBL" id="KV878591">
    <property type="protein sequence ID" value="OJJ56114.1"/>
    <property type="molecule type" value="Genomic_DNA"/>
</dbReference>
<evidence type="ECO:0000313" key="4">
    <source>
        <dbReference type="Proteomes" id="UP000184356"/>
    </source>
</evidence>
<organism evidence="3 4">
    <name type="scientific">Aspergillus sydowii CBS 593.65</name>
    <dbReference type="NCBI Taxonomy" id="1036612"/>
    <lineage>
        <taxon>Eukaryota</taxon>
        <taxon>Fungi</taxon>
        <taxon>Dikarya</taxon>
        <taxon>Ascomycota</taxon>
        <taxon>Pezizomycotina</taxon>
        <taxon>Eurotiomycetes</taxon>
        <taxon>Eurotiomycetidae</taxon>
        <taxon>Eurotiales</taxon>
        <taxon>Aspergillaceae</taxon>
        <taxon>Aspergillus</taxon>
        <taxon>Aspergillus subgen. Nidulantes</taxon>
    </lineage>
</organism>
<evidence type="ECO:0000256" key="1">
    <source>
        <dbReference type="SAM" id="MobiDB-lite"/>
    </source>
</evidence>
<evidence type="ECO:0000313" key="3">
    <source>
        <dbReference type="EMBL" id="OJJ56114.1"/>
    </source>
</evidence>
<proteinExistence type="predicted"/>
<dbReference type="RefSeq" id="XP_040699920.1">
    <property type="nucleotide sequence ID" value="XM_040840698.1"/>
</dbReference>
<dbReference type="OrthoDB" id="4757095at2759"/>
<dbReference type="InterPro" id="IPR056632">
    <property type="entry name" value="DUF7730"/>
</dbReference>
<reference evidence="4" key="1">
    <citation type="journal article" date="2017" name="Genome Biol.">
        <title>Comparative genomics reveals high biological diversity and specific adaptations in the industrially and medically important fungal genus Aspergillus.</title>
        <authorList>
            <person name="de Vries R.P."/>
            <person name="Riley R."/>
            <person name="Wiebenga A."/>
            <person name="Aguilar-Osorio G."/>
            <person name="Amillis S."/>
            <person name="Uchima C.A."/>
            <person name="Anderluh G."/>
            <person name="Asadollahi M."/>
            <person name="Askin M."/>
            <person name="Barry K."/>
            <person name="Battaglia E."/>
            <person name="Bayram O."/>
            <person name="Benocci T."/>
            <person name="Braus-Stromeyer S.A."/>
            <person name="Caldana C."/>
            <person name="Canovas D."/>
            <person name="Cerqueira G.C."/>
            <person name="Chen F."/>
            <person name="Chen W."/>
            <person name="Choi C."/>
            <person name="Clum A."/>
            <person name="Dos Santos R.A."/>
            <person name="Damasio A.R."/>
            <person name="Diallinas G."/>
            <person name="Emri T."/>
            <person name="Fekete E."/>
            <person name="Flipphi M."/>
            <person name="Freyberg S."/>
            <person name="Gallo A."/>
            <person name="Gournas C."/>
            <person name="Habgood R."/>
            <person name="Hainaut M."/>
            <person name="Harispe M.L."/>
            <person name="Henrissat B."/>
            <person name="Hilden K.S."/>
            <person name="Hope R."/>
            <person name="Hossain A."/>
            <person name="Karabika E."/>
            <person name="Karaffa L."/>
            <person name="Karanyi Z."/>
            <person name="Krasevec N."/>
            <person name="Kuo A."/>
            <person name="Kusch H."/>
            <person name="LaButti K."/>
            <person name="Lagendijk E.L."/>
            <person name="Lapidus A."/>
            <person name="Levasseur A."/>
            <person name="Lindquist E."/>
            <person name="Lipzen A."/>
            <person name="Logrieco A.F."/>
            <person name="MacCabe A."/>
            <person name="Maekelae M.R."/>
            <person name="Malavazi I."/>
            <person name="Melin P."/>
            <person name="Meyer V."/>
            <person name="Mielnichuk N."/>
            <person name="Miskei M."/>
            <person name="Molnar A.P."/>
            <person name="Mule G."/>
            <person name="Ngan C.Y."/>
            <person name="Orejas M."/>
            <person name="Orosz E."/>
            <person name="Ouedraogo J.P."/>
            <person name="Overkamp K.M."/>
            <person name="Park H.-S."/>
            <person name="Perrone G."/>
            <person name="Piumi F."/>
            <person name="Punt P.J."/>
            <person name="Ram A.F."/>
            <person name="Ramon A."/>
            <person name="Rauscher S."/>
            <person name="Record E."/>
            <person name="Riano-Pachon D.M."/>
            <person name="Robert V."/>
            <person name="Roehrig J."/>
            <person name="Ruller R."/>
            <person name="Salamov A."/>
            <person name="Salih N.S."/>
            <person name="Samson R.A."/>
            <person name="Sandor E."/>
            <person name="Sanguinetti M."/>
            <person name="Schuetze T."/>
            <person name="Sepcic K."/>
            <person name="Shelest E."/>
            <person name="Sherlock G."/>
            <person name="Sophianopoulou V."/>
            <person name="Squina F.M."/>
            <person name="Sun H."/>
            <person name="Susca A."/>
            <person name="Todd R.B."/>
            <person name="Tsang A."/>
            <person name="Unkles S.E."/>
            <person name="van de Wiele N."/>
            <person name="van Rossen-Uffink D."/>
            <person name="Oliveira J.V."/>
            <person name="Vesth T.C."/>
            <person name="Visser J."/>
            <person name="Yu J.-H."/>
            <person name="Zhou M."/>
            <person name="Andersen M.R."/>
            <person name="Archer D.B."/>
            <person name="Baker S.E."/>
            <person name="Benoit I."/>
            <person name="Brakhage A.A."/>
            <person name="Braus G.H."/>
            <person name="Fischer R."/>
            <person name="Frisvad J.C."/>
            <person name="Goldman G.H."/>
            <person name="Houbraken J."/>
            <person name="Oakley B."/>
            <person name="Pocsi I."/>
            <person name="Scazzocchio C."/>
            <person name="Seiboth B."/>
            <person name="vanKuyk P.A."/>
            <person name="Wortman J."/>
            <person name="Dyer P.S."/>
            <person name="Grigoriev I.V."/>
        </authorList>
    </citation>
    <scope>NUCLEOTIDE SEQUENCE [LARGE SCALE GENOMIC DNA]</scope>
    <source>
        <strain evidence="4">CBS 593.65</strain>
    </source>
</reference>
<dbReference type="GeneID" id="63756771"/>
<dbReference type="VEuPathDB" id="FungiDB:ASPSYDRAFT_134863"/>
<dbReference type="PANTHER" id="PTHR38790">
    <property type="entry name" value="2EXR DOMAIN-CONTAINING PROTEIN-RELATED"/>
    <property type="match status" value="1"/>
</dbReference>
<gene>
    <name evidence="3" type="ORF">ASPSYDRAFT_134863</name>
</gene>
<name>A0A1L9T9L4_9EURO</name>
<accession>A0A1L9T9L4</accession>
<feature type="domain" description="DUF7730" evidence="2">
    <location>
        <begin position="5"/>
        <end position="246"/>
    </location>
</feature>
<keyword evidence="4" id="KW-1185">Reference proteome</keyword>
<dbReference type="STRING" id="1036612.A0A1L9T9L4"/>
<dbReference type="Proteomes" id="UP000184356">
    <property type="component" value="Unassembled WGS sequence"/>
</dbReference>
<protein>
    <recommendedName>
        <fullName evidence="2">DUF7730 domain-containing protein</fullName>
    </recommendedName>
</protein>
<sequence>MTGLKSAFLEKIPLEIRYQIYELVLGDNIIIITPVRRRVWQCFCRARGEKFHWFTRAWLEDIRAHCRTHEVQIPDEGYRREVEEVRGNRLSVLLTCRQIYSESAKVLWSARPIHMQILGGPLYFRVFPNMQASLAPRHFHAIRTLEISFGHSKLEHWAEVLDEEWFAGWNSVWDVVKDMKGLVQIQAWLKMEQAGDPGGNFMTAEQERRLFAPLMEVHHLQDFNVEATWPENEASKELLRNSPFQLTRKDEPKPNQPDEYTVLRIYEHPSLARRDL</sequence>